<reference evidence="6" key="1">
    <citation type="journal article" date="2014" name="Int. J. Syst. Evol. Microbiol.">
        <title>Complete genome sequence of Corynebacterium casei LMG S-19264T (=DSM 44701T), isolated from a smear-ripened cheese.</title>
        <authorList>
            <consortium name="US DOE Joint Genome Institute (JGI-PGF)"/>
            <person name="Walter F."/>
            <person name="Albersmeier A."/>
            <person name="Kalinowski J."/>
            <person name="Ruckert C."/>
        </authorList>
    </citation>
    <scope>NUCLEOTIDE SEQUENCE</scope>
    <source>
        <strain evidence="6">CGMCC 1.15758</strain>
    </source>
</reference>
<proteinExistence type="predicted"/>
<feature type="transmembrane region" description="Helical" evidence="4">
    <location>
        <begin position="39"/>
        <end position="62"/>
    </location>
</feature>
<dbReference type="PROSITE" id="PS50850">
    <property type="entry name" value="MFS"/>
    <property type="match status" value="1"/>
</dbReference>
<keyword evidence="7" id="KW-1185">Reference proteome</keyword>
<dbReference type="RefSeq" id="WP_117001374.1">
    <property type="nucleotide sequence ID" value="NZ_BMJS01000001.1"/>
</dbReference>
<dbReference type="EMBL" id="BMJS01000001">
    <property type="protein sequence ID" value="GGF86740.1"/>
    <property type="molecule type" value="Genomic_DNA"/>
</dbReference>
<dbReference type="Gene3D" id="1.20.1720.10">
    <property type="entry name" value="Multidrug resistance protein D"/>
    <property type="match status" value="1"/>
</dbReference>
<dbReference type="Proteomes" id="UP000636949">
    <property type="component" value="Unassembled WGS sequence"/>
</dbReference>
<evidence type="ECO:0000313" key="6">
    <source>
        <dbReference type="EMBL" id="GGF86740.1"/>
    </source>
</evidence>
<feature type="transmembrane region" description="Helical" evidence="4">
    <location>
        <begin position="7"/>
        <end position="27"/>
    </location>
</feature>
<gene>
    <name evidence="6" type="ORF">GCM10010995_00080</name>
</gene>
<dbReference type="SUPFAM" id="SSF103473">
    <property type="entry name" value="MFS general substrate transporter"/>
    <property type="match status" value="1"/>
</dbReference>
<dbReference type="InterPro" id="IPR011701">
    <property type="entry name" value="MFS"/>
</dbReference>
<dbReference type="AlphaFoldDB" id="A0A8J2Z0U8"/>
<dbReference type="GO" id="GO:0022857">
    <property type="term" value="F:transmembrane transporter activity"/>
    <property type="evidence" value="ECO:0007669"/>
    <property type="project" value="InterPro"/>
</dbReference>
<keyword evidence="2 4" id="KW-1133">Transmembrane helix</keyword>
<dbReference type="Pfam" id="PF07690">
    <property type="entry name" value="MFS_1"/>
    <property type="match status" value="1"/>
</dbReference>
<comment type="caution">
    <text evidence="6">The sequence shown here is derived from an EMBL/GenBank/DDBJ whole genome shotgun (WGS) entry which is preliminary data.</text>
</comment>
<dbReference type="OrthoDB" id="9814303at2"/>
<evidence type="ECO:0000256" key="3">
    <source>
        <dbReference type="ARBA" id="ARBA00023136"/>
    </source>
</evidence>
<evidence type="ECO:0000256" key="4">
    <source>
        <dbReference type="SAM" id="Phobius"/>
    </source>
</evidence>
<dbReference type="InterPro" id="IPR020846">
    <property type="entry name" value="MFS_dom"/>
</dbReference>
<protein>
    <recommendedName>
        <fullName evidence="5">Major facilitator superfamily (MFS) profile domain-containing protein</fullName>
    </recommendedName>
</protein>
<name>A0A8J2Z0U8_9GAMM</name>
<keyword evidence="3 4" id="KW-0472">Membrane</keyword>
<evidence type="ECO:0000259" key="5">
    <source>
        <dbReference type="PROSITE" id="PS50850"/>
    </source>
</evidence>
<keyword evidence="1 4" id="KW-0812">Transmembrane</keyword>
<dbReference type="InterPro" id="IPR036259">
    <property type="entry name" value="MFS_trans_sf"/>
</dbReference>
<organism evidence="6 7">
    <name type="scientific">Cysteiniphilum litorale</name>
    <dbReference type="NCBI Taxonomy" id="2056700"/>
    <lineage>
        <taxon>Bacteria</taxon>
        <taxon>Pseudomonadati</taxon>
        <taxon>Pseudomonadota</taxon>
        <taxon>Gammaproteobacteria</taxon>
        <taxon>Thiotrichales</taxon>
        <taxon>Fastidiosibacteraceae</taxon>
        <taxon>Cysteiniphilum</taxon>
    </lineage>
</organism>
<accession>A0A8J2Z0U8</accession>
<evidence type="ECO:0000256" key="2">
    <source>
        <dbReference type="ARBA" id="ARBA00022989"/>
    </source>
</evidence>
<sequence length="80" mass="8831">MNTRIKLLIYLLALLSILTVNIYIPAIPTLQHTFATTKAHISLTVSFYMLGLAIGIPLYGAIADHIKTSKVLIFGLTLYI</sequence>
<evidence type="ECO:0000313" key="7">
    <source>
        <dbReference type="Proteomes" id="UP000636949"/>
    </source>
</evidence>
<feature type="domain" description="Major facilitator superfamily (MFS) profile" evidence="5">
    <location>
        <begin position="5"/>
        <end position="80"/>
    </location>
</feature>
<evidence type="ECO:0000256" key="1">
    <source>
        <dbReference type="ARBA" id="ARBA00022692"/>
    </source>
</evidence>
<reference evidence="6" key="2">
    <citation type="submission" date="2020-09" db="EMBL/GenBank/DDBJ databases">
        <authorList>
            <person name="Sun Q."/>
            <person name="Zhou Y."/>
        </authorList>
    </citation>
    <scope>NUCLEOTIDE SEQUENCE</scope>
    <source>
        <strain evidence="6">CGMCC 1.15758</strain>
    </source>
</reference>